<dbReference type="InterPro" id="IPR016024">
    <property type="entry name" value="ARM-type_fold"/>
</dbReference>
<name>A0A9P9EHQ5_9HYPO</name>
<dbReference type="SUPFAM" id="SSF48371">
    <property type="entry name" value="ARM repeat"/>
    <property type="match status" value="1"/>
</dbReference>
<keyword evidence="3" id="KW-1185">Reference proteome</keyword>
<sequence>MATTTLLEKILSGPVAPQSGSPLFTLLPAEVRSHIFTYALTDYPDPSPHKRYDEMSIYTRPNYFAPRKHDAQLLQTCRAVYQETWFMPFVLKEHTHWIGHGDRSPPEYRDSDAPRRLAERLRHITEHQGGQAVEVQSLRVFAQMWKLESDGLAELLEIPHLHPRKVTLTIRHADWWYWEQDKPLHFNGKWMRRVNETLSDSVREVCIEIETVERKKGQLDAIADFMVNYWSFKRPDGTVLYADDNFWLDRKVERWSGSSTWQGHTWTRDETAPGIIGYYLLSIAFRPQAVVERQGGKISDDAQKRAEEDFDYDEDDDDEDGDGEDDEDEYEDDEDEDEDDDDEDEEMRRL</sequence>
<comment type="caution">
    <text evidence="2">The sequence shown here is derived from an EMBL/GenBank/DDBJ whole genome shotgun (WGS) entry which is preliminary data.</text>
</comment>
<evidence type="ECO:0000313" key="2">
    <source>
        <dbReference type="EMBL" id="KAH7136841.1"/>
    </source>
</evidence>
<proteinExistence type="predicted"/>
<protein>
    <submittedName>
        <fullName evidence="2">Uncharacterized protein</fullName>
    </submittedName>
</protein>
<dbReference type="AlphaFoldDB" id="A0A9P9EHQ5"/>
<dbReference type="Proteomes" id="UP000717696">
    <property type="component" value="Unassembled WGS sequence"/>
</dbReference>
<feature type="region of interest" description="Disordered" evidence="1">
    <location>
        <begin position="294"/>
        <end position="350"/>
    </location>
</feature>
<reference evidence="2" key="1">
    <citation type="journal article" date="2021" name="Nat. Commun.">
        <title>Genetic determinants of endophytism in the Arabidopsis root mycobiome.</title>
        <authorList>
            <person name="Mesny F."/>
            <person name="Miyauchi S."/>
            <person name="Thiergart T."/>
            <person name="Pickel B."/>
            <person name="Atanasova L."/>
            <person name="Karlsson M."/>
            <person name="Huettel B."/>
            <person name="Barry K.W."/>
            <person name="Haridas S."/>
            <person name="Chen C."/>
            <person name="Bauer D."/>
            <person name="Andreopoulos W."/>
            <person name="Pangilinan J."/>
            <person name="LaButti K."/>
            <person name="Riley R."/>
            <person name="Lipzen A."/>
            <person name="Clum A."/>
            <person name="Drula E."/>
            <person name="Henrissat B."/>
            <person name="Kohler A."/>
            <person name="Grigoriev I.V."/>
            <person name="Martin F.M."/>
            <person name="Hacquard S."/>
        </authorList>
    </citation>
    <scope>NUCLEOTIDE SEQUENCE</scope>
    <source>
        <strain evidence="2">MPI-CAGE-AT-0021</strain>
    </source>
</reference>
<accession>A0A9P9EHQ5</accession>
<evidence type="ECO:0000313" key="3">
    <source>
        <dbReference type="Proteomes" id="UP000717696"/>
    </source>
</evidence>
<evidence type="ECO:0000256" key="1">
    <source>
        <dbReference type="SAM" id="MobiDB-lite"/>
    </source>
</evidence>
<feature type="compositionally biased region" description="Acidic residues" evidence="1">
    <location>
        <begin position="308"/>
        <end position="350"/>
    </location>
</feature>
<organism evidence="2 3">
    <name type="scientific">Dactylonectria estremocensis</name>
    <dbReference type="NCBI Taxonomy" id="1079267"/>
    <lineage>
        <taxon>Eukaryota</taxon>
        <taxon>Fungi</taxon>
        <taxon>Dikarya</taxon>
        <taxon>Ascomycota</taxon>
        <taxon>Pezizomycotina</taxon>
        <taxon>Sordariomycetes</taxon>
        <taxon>Hypocreomycetidae</taxon>
        <taxon>Hypocreales</taxon>
        <taxon>Nectriaceae</taxon>
        <taxon>Dactylonectria</taxon>
    </lineage>
</organism>
<feature type="compositionally biased region" description="Basic and acidic residues" evidence="1">
    <location>
        <begin position="294"/>
        <end position="307"/>
    </location>
</feature>
<gene>
    <name evidence="2" type="ORF">B0J13DRAFT_587009</name>
</gene>
<dbReference type="OrthoDB" id="288942at2759"/>
<dbReference type="EMBL" id="JAGMUU010000016">
    <property type="protein sequence ID" value="KAH7136841.1"/>
    <property type="molecule type" value="Genomic_DNA"/>
</dbReference>